<accession>A0A8S1RPF4</accession>
<proteinExistence type="predicted"/>
<gene>
    <name evidence="1" type="ORF">PSON_ATCC_30995.1.T2120004</name>
</gene>
<evidence type="ECO:0000313" key="1">
    <source>
        <dbReference type="EMBL" id="CAD8129243.1"/>
    </source>
</evidence>
<sequence>MSINDLNQIVREIMDRMLKLQSGEDSEGRRSSQQLSCLMMMIYEKINQKQRMNF</sequence>
<keyword evidence="2" id="KW-1185">Reference proteome</keyword>
<name>A0A8S1RPF4_9CILI</name>
<reference evidence="1" key="1">
    <citation type="submission" date="2021-01" db="EMBL/GenBank/DDBJ databases">
        <authorList>
            <consortium name="Genoscope - CEA"/>
            <person name="William W."/>
        </authorList>
    </citation>
    <scope>NUCLEOTIDE SEQUENCE</scope>
</reference>
<dbReference type="AlphaFoldDB" id="A0A8S1RPF4"/>
<dbReference type="Proteomes" id="UP000692954">
    <property type="component" value="Unassembled WGS sequence"/>
</dbReference>
<evidence type="ECO:0000313" key="2">
    <source>
        <dbReference type="Proteomes" id="UP000692954"/>
    </source>
</evidence>
<protein>
    <submittedName>
        <fullName evidence="1">Uncharacterized protein</fullName>
    </submittedName>
</protein>
<dbReference type="EMBL" id="CAJJDN010000212">
    <property type="protein sequence ID" value="CAD8129243.1"/>
    <property type="molecule type" value="Genomic_DNA"/>
</dbReference>
<comment type="caution">
    <text evidence="1">The sequence shown here is derived from an EMBL/GenBank/DDBJ whole genome shotgun (WGS) entry which is preliminary data.</text>
</comment>
<organism evidence="1 2">
    <name type="scientific">Paramecium sonneborni</name>
    <dbReference type="NCBI Taxonomy" id="65129"/>
    <lineage>
        <taxon>Eukaryota</taxon>
        <taxon>Sar</taxon>
        <taxon>Alveolata</taxon>
        <taxon>Ciliophora</taxon>
        <taxon>Intramacronucleata</taxon>
        <taxon>Oligohymenophorea</taxon>
        <taxon>Peniculida</taxon>
        <taxon>Parameciidae</taxon>
        <taxon>Paramecium</taxon>
    </lineage>
</organism>